<dbReference type="AlphaFoldDB" id="A0A4R1R3R5"/>
<evidence type="ECO:0000313" key="3">
    <source>
        <dbReference type="Proteomes" id="UP000295718"/>
    </source>
</evidence>
<feature type="region of interest" description="Disordered" evidence="1">
    <location>
        <begin position="1"/>
        <end position="60"/>
    </location>
</feature>
<sequence>MKATDKDKPISTVPSGTWEATPSKQHFKKPGSLTTDLQNNGYPAEPFPGTESPGNKPRED</sequence>
<proteinExistence type="predicted"/>
<dbReference type="Proteomes" id="UP000295718">
    <property type="component" value="Unassembled WGS sequence"/>
</dbReference>
<comment type="caution">
    <text evidence="2">The sequence shown here is derived from an EMBL/GenBank/DDBJ whole genome shotgun (WGS) entry which is preliminary data.</text>
</comment>
<feature type="compositionally biased region" description="Polar residues" evidence="1">
    <location>
        <begin position="32"/>
        <end position="41"/>
    </location>
</feature>
<reference evidence="2 3" key="1">
    <citation type="submission" date="2019-03" db="EMBL/GenBank/DDBJ databases">
        <title>Genomic Encyclopedia of Type Strains, Phase IV (KMG-IV): sequencing the most valuable type-strain genomes for metagenomic binning, comparative biology and taxonomic classification.</title>
        <authorList>
            <person name="Goeker M."/>
        </authorList>
    </citation>
    <scope>NUCLEOTIDE SEQUENCE [LARGE SCALE GENOMIC DNA]</scope>
    <source>
        <strain evidence="2 3">DSM 100556</strain>
    </source>
</reference>
<organism evidence="2 3">
    <name type="scientific">Kineothrix alysoides</name>
    <dbReference type="NCBI Taxonomy" id="1469948"/>
    <lineage>
        <taxon>Bacteria</taxon>
        <taxon>Bacillati</taxon>
        <taxon>Bacillota</taxon>
        <taxon>Clostridia</taxon>
        <taxon>Lachnospirales</taxon>
        <taxon>Lachnospiraceae</taxon>
        <taxon>Kineothrix</taxon>
    </lineage>
</organism>
<name>A0A4R1R3R5_9FIRM</name>
<protein>
    <submittedName>
        <fullName evidence="2">Uncharacterized protein</fullName>
    </submittedName>
</protein>
<evidence type="ECO:0000256" key="1">
    <source>
        <dbReference type="SAM" id="MobiDB-lite"/>
    </source>
</evidence>
<gene>
    <name evidence="2" type="ORF">EDD76_103220</name>
</gene>
<dbReference type="RefSeq" id="WP_031389594.1">
    <property type="nucleotide sequence ID" value="NZ_JPNB01000001.1"/>
</dbReference>
<dbReference type="EMBL" id="SLUO01000003">
    <property type="protein sequence ID" value="TCL60028.1"/>
    <property type="molecule type" value="Genomic_DNA"/>
</dbReference>
<keyword evidence="3" id="KW-1185">Reference proteome</keyword>
<accession>A0A4R1R3R5</accession>
<evidence type="ECO:0000313" key="2">
    <source>
        <dbReference type="EMBL" id="TCL60028.1"/>
    </source>
</evidence>
<feature type="compositionally biased region" description="Polar residues" evidence="1">
    <location>
        <begin position="12"/>
        <end position="24"/>
    </location>
</feature>